<evidence type="ECO:0000256" key="1">
    <source>
        <dbReference type="ARBA" id="ARBA00022553"/>
    </source>
</evidence>
<feature type="domain" description="OmpR/PhoB-type" evidence="9">
    <location>
        <begin position="125"/>
        <end position="222"/>
    </location>
</feature>
<name>A0A164ASR7_9BACL</name>
<reference evidence="12" key="1">
    <citation type="submission" date="2016-01" db="EMBL/GenBank/DDBJ databases">
        <title>Draft genome of Chromobacterium sp. F49.</title>
        <authorList>
            <person name="Hong K.W."/>
        </authorList>
    </citation>
    <scope>NUCLEOTIDE SEQUENCE [LARGE SCALE GENOMIC DNA]</scope>
    <source>
        <strain evidence="12">M63</strain>
    </source>
</reference>
<reference evidence="11 13" key="3">
    <citation type="submission" date="2018-03" db="EMBL/GenBank/DDBJ databases">
        <title>Genome sequence of Paenibacillus elgii strain AC13 an antimicrobial compound producing bacteria.</title>
        <authorList>
            <person name="Kurokawa A.S."/>
            <person name="Araujo J.F."/>
            <person name="Costa R.A."/>
            <person name="Ortega D.B."/>
            <person name="Pires A.S."/>
            <person name="Pappas G.J.Jr."/>
            <person name="Franco O.L."/>
            <person name="Barreto C."/>
            <person name="Magalhaes B.S."/>
            <person name="Kruger R.H."/>
        </authorList>
    </citation>
    <scope>NUCLEOTIDE SEQUENCE [LARGE SCALE GENOMIC DNA]</scope>
    <source>
        <strain evidence="11 13">AC13</strain>
    </source>
</reference>
<evidence type="ECO:0000256" key="6">
    <source>
        <dbReference type="PROSITE-ProRule" id="PRU00169"/>
    </source>
</evidence>
<dbReference type="CDD" id="cd17624">
    <property type="entry name" value="REC_OmpR_PmrA-like"/>
    <property type="match status" value="1"/>
</dbReference>
<evidence type="ECO:0000259" key="9">
    <source>
        <dbReference type="PROSITE" id="PS51755"/>
    </source>
</evidence>
<dbReference type="OrthoDB" id="9790442at2"/>
<dbReference type="PANTHER" id="PTHR48111">
    <property type="entry name" value="REGULATOR OF RPOS"/>
    <property type="match status" value="1"/>
</dbReference>
<dbReference type="PROSITE" id="PS51755">
    <property type="entry name" value="OMPR_PHOB"/>
    <property type="match status" value="1"/>
</dbReference>
<evidence type="ECO:0000313" key="12">
    <source>
        <dbReference type="Proteomes" id="UP000076563"/>
    </source>
</evidence>
<evidence type="ECO:0000313" key="13">
    <source>
        <dbReference type="Proteomes" id="UP000244184"/>
    </source>
</evidence>
<evidence type="ECO:0000256" key="5">
    <source>
        <dbReference type="ARBA" id="ARBA00023163"/>
    </source>
</evidence>
<keyword evidence="3" id="KW-0805">Transcription regulation</keyword>
<evidence type="ECO:0000256" key="4">
    <source>
        <dbReference type="ARBA" id="ARBA00023125"/>
    </source>
</evidence>
<dbReference type="Gene3D" id="6.10.250.690">
    <property type="match status" value="1"/>
</dbReference>
<dbReference type="SUPFAM" id="SSF46894">
    <property type="entry name" value="C-terminal effector domain of the bipartite response regulators"/>
    <property type="match status" value="1"/>
</dbReference>
<dbReference type="AlphaFoldDB" id="A0A164ASR7"/>
<dbReference type="InterPro" id="IPR016032">
    <property type="entry name" value="Sig_transdc_resp-reg_C-effctor"/>
</dbReference>
<dbReference type="SUPFAM" id="SSF52172">
    <property type="entry name" value="CheY-like"/>
    <property type="match status" value="1"/>
</dbReference>
<dbReference type="RefSeq" id="WP_063177649.1">
    <property type="nucleotide sequence ID" value="NZ_LQRA01000001.1"/>
</dbReference>
<dbReference type="GO" id="GO:0006355">
    <property type="term" value="P:regulation of DNA-templated transcription"/>
    <property type="evidence" value="ECO:0007669"/>
    <property type="project" value="InterPro"/>
</dbReference>
<dbReference type="PANTHER" id="PTHR48111:SF22">
    <property type="entry name" value="REGULATOR OF RPOS"/>
    <property type="match status" value="1"/>
</dbReference>
<dbReference type="Pfam" id="PF00072">
    <property type="entry name" value="Response_reg"/>
    <property type="match status" value="1"/>
</dbReference>
<keyword evidence="12" id="KW-1185">Reference proteome</keyword>
<dbReference type="PROSITE" id="PS50110">
    <property type="entry name" value="RESPONSE_REGULATORY"/>
    <property type="match status" value="1"/>
</dbReference>
<accession>A0A164ASR7</accession>
<dbReference type="Proteomes" id="UP000076563">
    <property type="component" value="Unassembled WGS sequence"/>
</dbReference>
<dbReference type="SMART" id="SM00862">
    <property type="entry name" value="Trans_reg_C"/>
    <property type="match status" value="1"/>
</dbReference>
<evidence type="ECO:0000256" key="7">
    <source>
        <dbReference type="PROSITE-ProRule" id="PRU01091"/>
    </source>
</evidence>
<dbReference type="Gene3D" id="1.10.10.10">
    <property type="entry name" value="Winged helix-like DNA-binding domain superfamily/Winged helix DNA-binding domain"/>
    <property type="match status" value="1"/>
</dbReference>
<organism evidence="10 12">
    <name type="scientific">Paenibacillus elgii</name>
    <dbReference type="NCBI Taxonomy" id="189691"/>
    <lineage>
        <taxon>Bacteria</taxon>
        <taxon>Bacillati</taxon>
        <taxon>Bacillota</taxon>
        <taxon>Bacilli</taxon>
        <taxon>Bacillales</taxon>
        <taxon>Paenibacillaceae</taxon>
        <taxon>Paenibacillus</taxon>
    </lineage>
</organism>
<dbReference type="Proteomes" id="UP000244184">
    <property type="component" value="Unassembled WGS sequence"/>
</dbReference>
<protein>
    <submittedName>
        <fullName evidence="11">DNA-binding response regulator</fullName>
    </submittedName>
    <submittedName>
        <fullName evidence="10">Two-component system response regulator</fullName>
    </submittedName>
</protein>
<keyword evidence="2" id="KW-0902">Two-component regulatory system</keyword>
<dbReference type="InterPro" id="IPR011006">
    <property type="entry name" value="CheY-like_superfamily"/>
</dbReference>
<dbReference type="SMART" id="SM00448">
    <property type="entry name" value="REC"/>
    <property type="match status" value="1"/>
</dbReference>
<dbReference type="GO" id="GO:0005829">
    <property type="term" value="C:cytosol"/>
    <property type="evidence" value="ECO:0007669"/>
    <property type="project" value="TreeGrafter"/>
</dbReference>
<dbReference type="EMBL" id="PYHP01000048">
    <property type="protein sequence ID" value="PUA37801.1"/>
    <property type="molecule type" value="Genomic_DNA"/>
</dbReference>
<dbReference type="InterPro" id="IPR039420">
    <property type="entry name" value="WalR-like"/>
</dbReference>
<sequence>MKILLAEDDEKLGKLIVHMLRKECHTTDWVQNGDEVEVFVEQGDYDLVILDWMLPGKNGDQVCKALRSLDYHKGILMLTAKGTLQDRVEGLDAGADDYLMKPFEFAELFARIRSIARRAQIPISEETIRVGTFELNMNNHTFKGHGKLLSLTVKEYQLLEILMRNRGCTIPRETLLTRIWGFDGEVSSNSLDVLVKLTRKKLEGTPGLAIQNIRGVGYKLEVADVL</sequence>
<evidence type="ECO:0000259" key="8">
    <source>
        <dbReference type="PROSITE" id="PS50110"/>
    </source>
</evidence>
<dbReference type="Pfam" id="PF00486">
    <property type="entry name" value="Trans_reg_C"/>
    <property type="match status" value="1"/>
</dbReference>
<dbReference type="GO" id="GO:0032993">
    <property type="term" value="C:protein-DNA complex"/>
    <property type="evidence" value="ECO:0007669"/>
    <property type="project" value="TreeGrafter"/>
</dbReference>
<reference evidence="10" key="2">
    <citation type="submission" date="2016-01" db="EMBL/GenBank/DDBJ databases">
        <authorList>
            <person name="McClelland M."/>
            <person name="Jain A."/>
            <person name="Saraogi P."/>
            <person name="Mendelson R."/>
            <person name="Westerman R."/>
            <person name="SanMiguel P."/>
            <person name="Csonka L."/>
        </authorList>
    </citation>
    <scope>NUCLEOTIDE SEQUENCE</scope>
    <source>
        <strain evidence="10">M63</strain>
    </source>
</reference>
<dbReference type="GO" id="GO:0000976">
    <property type="term" value="F:transcription cis-regulatory region binding"/>
    <property type="evidence" value="ECO:0007669"/>
    <property type="project" value="TreeGrafter"/>
</dbReference>
<feature type="DNA-binding region" description="OmpR/PhoB-type" evidence="7">
    <location>
        <begin position="125"/>
        <end position="222"/>
    </location>
</feature>
<evidence type="ECO:0000256" key="2">
    <source>
        <dbReference type="ARBA" id="ARBA00023012"/>
    </source>
</evidence>
<feature type="domain" description="Response regulatory" evidence="8">
    <location>
        <begin position="2"/>
        <end position="116"/>
    </location>
</feature>
<keyword evidence="5" id="KW-0804">Transcription</keyword>
<keyword evidence="4 7" id="KW-0238">DNA-binding</keyword>
<dbReference type="Gene3D" id="3.40.50.2300">
    <property type="match status" value="1"/>
</dbReference>
<dbReference type="InterPro" id="IPR001789">
    <property type="entry name" value="Sig_transdc_resp-reg_receiver"/>
</dbReference>
<dbReference type="InterPro" id="IPR036388">
    <property type="entry name" value="WH-like_DNA-bd_sf"/>
</dbReference>
<evidence type="ECO:0000313" key="11">
    <source>
        <dbReference type="EMBL" id="PUA37801.1"/>
    </source>
</evidence>
<evidence type="ECO:0000256" key="3">
    <source>
        <dbReference type="ARBA" id="ARBA00023015"/>
    </source>
</evidence>
<dbReference type="GO" id="GO:0000156">
    <property type="term" value="F:phosphorelay response regulator activity"/>
    <property type="evidence" value="ECO:0007669"/>
    <property type="project" value="TreeGrafter"/>
</dbReference>
<feature type="modified residue" description="4-aspartylphosphate" evidence="6">
    <location>
        <position position="51"/>
    </location>
</feature>
<proteinExistence type="predicted"/>
<evidence type="ECO:0000313" key="10">
    <source>
        <dbReference type="EMBL" id="KZE84489.1"/>
    </source>
</evidence>
<dbReference type="EMBL" id="LQRA01000001">
    <property type="protein sequence ID" value="KZE84489.1"/>
    <property type="molecule type" value="Genomic_DNA"/>
</dbReference>
<keyword evidence="1 6" id="KW-0597">Phosphoprotein</keyword>
<dbReference type="InterPro" id="IPR001867">
    <property type="entry name" value="OmpR/PhoB-type_DNA-bd"/>
</dbReference>
<dbReference type="CDD" id="cd00383">
    <property type="entry name" value="trans_reg_C"/>
    <property type="match status" value="1"/>
</dbReference>
<comment type="caution">
    <text evidence="10">The sequence shown here is derived from an EMBL/GenBank/DDBJ whole genome shotgun (WGS) entry which is preliminary data.</text>
</comment>
<gene>
    <name evidence="10" type="ORF">AV654_00450</name>
    <name evidence="11" type="ORF">C8Z91_18470</name>
</gene>